<comment type="similarity">
    <text evidence="2">Belongs to the bacterial solute-binding protein 2 family.</text>
</comment>
<evidence type="ECO:0000259" key="3">
    <source>
        <dbReference type="Pfam" id="PF13407"/>
    </source>
</evidence>
<dbReference type="InterPro" id="IPR028082">
    <property type="entry name" value="Peripla_BP_I"/>
</dbReference>
<dbReference type="PROSITE" id="PS51257">
    <property type="entry name" value="PROKAR_LIPOPROTEIN"/>
    <property type="match status" value="1"/>
</dbReference>
<protein>
    <submittedName>
        <fullName evidence="4">ABC transporter, substrate-binding protein (Cluster 2, ribose/xylose/arabinose/galactose)</fullName>
    </submittedName>
</protein>
<organism evidence="4">
    <name type="scientific">hydrothermal vent metagenome</name>
    <dbReference type="NCBI Taxonomy" id="652676"/>
    <lineage>
        <taxon>unclassified sequences</taxon>
        <taxon>metagenomes</taxon>
        <taxon>ecological metagenomes</taxon>
    </lineage>
</organism>
<feature type="domain" description="Periplasmic binding protein" evidence="3">
    <location>
        <begin position="47"/>
        <end position="305"/>
    </location>
</feature>
<accession>A0A3B1DKE3</accession>
<dbReference type="GO" id="GO:0030288">
    <property type="term" value="C:outer membrane-bounded periplasmic space"/>
    <property type="evidence" value="ECO:0007669"/>
    <property type="project" value="TreeGrafter"/>
</dbReference>
<dbReference type="InterPro" id="IPR050555">
    <property type="entry name" value="Bact_Solute-Bind_Prot2"/>
</dbReference>
<dbReference type="GO" id="GO:0030246">
    <property type="term" value="F:carbohydrate binding"/>
    <property type="evidence" value="ECO:0007669"/>
    <property type="project" value="TreeGrafter"/>
</dbReference>
<dbReference type="PANTHER" id="PTHR30036">
    <property type="entry name" value="D-XYLOSE-BINDING PERIPLASMIC PROTEIN"/>
    <property type="match status" value="1"/>
</dbReference>
<sequence length="371" mass="40824">MRKKMLWLVVVSFLMAGCAGEVPMPADNNTKGDSTKETKVKRIILITNGVSPFWDACHAGMLDAQRELKLGDAHLKVVMVVNDGTAAGQIAKLQQFGTQSDIVAIGVSVIDKENIAIAEEMKKLRDKGIVVVAIDNDLNTKKFADSRYAYVGSNNIQGGRELGLCAKIVNPQGGGWVSFVGFTSAQNAIERVNGFGEGSGKAFRKLGNMGDAMEPTRARENVRNAINNRGKELTTLVGIWSYNAPAIVDVVREKNKRKDFTIVTYDAESGAIKEMEAGMIDAMVVQNPYQMGYEGVRLMRALVEKDQTTLNAMYPNFGQPGGDQFTTDLKVIVPNKNSPVWKEKNRFQKSTKVLTLEQFKTWLKKYDLTGS</sequence>
<reference evidence="4" key="1">
    <citation type="submission" date="2018-06" db="EMBL/GenBank/DDBJ databases">
        <authorList>
            <person name="Zhirakovskaya E."/>
        </authorList>
    </citation>
    <scope>NUCLEOTIDE SEQUENCE</scope>
</reference>
<dbReference type="EMBL" id="UOGL01000518">
    <property type="protein sequence ID" value="VAX41172.1"/>
    <property type="molecule type" value="Genomic_DNA"/>
</dbReference>
<dbReference type="InterPro" id="IPR025997">
    <property type="entry name" value="SBP_2_dom"/>
</dbReference>
<evidence type="ECO:0000256" key="1">
    <source>
        <dbReference type="ARBA" id="ARBA00004196"/>
    </source>
</evidence>
<dbReference type="Pfam" id="PF13407">
    <property type="entry name" value="Peripla_BP_4"/>
    <property type="match status" value="1"/>
</dbReference>
<gene>
    <name evidence="4" type="ORF">MNBD_PLANCTO02-729</name>
</gene>
<dbReference type="PANTHER" id="PTHR30036:SF7">
    <property type="entry name" value="ABC TRANSPORTER PERIPLASMIC-BINDING PROTEIN YPHF"/>
    <property type="match status" value="1"/>
</dbReference>
<evidence type="ECO:0000256" key="2">
    <source>
        <dbReference type="ARBA" id="ARBA00007639"/>
    </source>
</evidence>
<proteinExistence type="inferred from homology"/>
<dbReference type="AlphaFoldDB" id="A0A3B1DKE3"/>
<comment type="subcellular location">
    <subcellularLocation>
        <location evidence="1">Cell envelope</location>
    </subcellularLocation>
</comment>
<name>A0A3B1DKE3_9ZZZZ</name>
<dbReference type="SUPFAM" id="SSF53822">
    <property type="entry name" value="Periplasmic binding protein-like I"/>
    <property type="match status" value="1"/>
</dbReference>
<evidence type="ECO:0000313" key="4">
    <source>
        <dbReference type="EMBL" id="VAX41172.1"/>
    </source>
</evidence>
<dbReference type="Gene3D" id="3.40.50.2300">
    <property type="match status" value="2"/>
</dbReference>